<evidence type="ECO:0000313" key="6">
    <source>
        <dbReference type="Proteomes" id="UP000248021"/>
    </source>
</evidence>
<protein>
    <submittedName>
        <fullName evidence="5">Transglycosylase-like protein with SLT domain</fullName>
    </submittedName>
</protein>
<dbReference type="CDD" id="cd00254">
    <property type="entry name" value="LT-like"/>
    <property type="match status" value="1"/>
</dbReference>
<name>A0A2V3U1Y2_9HYPH</name>
<dbReference type="Proteomes" id="UP000248021">
    <property type="component" value="Unassembled WGS sequence"/>
</dbReference>
<accession>A0A2V3U1Y2</accession>
<evidence type="ECO:0000256" key="3">
    <source>
        <dbReference type="SAM" id="SignalP"/>
    </source>
</evidence>
<dbReference type="InterPro" id="IPR023346">
    <property type="entry name" value="Lysozyme-like_dom_sf"/>
</dbReference>
<feature type="chain" id="PRO_5015864469" evidence="3">
    <location>
        <begin position="29"/>
        <end position="376"/>
    </location>
</feature>
<dbReference type="PROSITE" id="PS51257">
    <property type="entry name" value="PROKAR_LIPOPROTEIN"/>
    <property type="match status" value="1"/>
</dbReference>
<proteinExistence type="inferred from homology"/>
<organism evidence="5 6">
    <name type="scientific">Chelatococcus asaccharovorans</name>
    <dbReference type="NCBI Taxonomy" id="28210"/>
    <lineage>
        <taxon>Bacteria</taxon>
        <taxon>Pseudomonadati</taxon>
        <taxon>Pseudomonadota</taxon>
        <taxon>Alphaproteobacteria</taxon>
        <taxon>Hyphomicrobiales</taxon>
        <taxon>Chelatococcaceae</taxon>
        <taxon>Chelatococcus</taxon>
    </lineage>
</organism>
<evidence type="ECO:0000256" key="1">
    <source>
        <dbReference type="ARBA" id="ARBA00009387"/>
    </source>
</evidence>
<reference evidence="5 6" key="1">
    <citation type="submission" date="2018-05" db="EMBL/GenBank/DDBJ databases">
        <title>Genomic Encyclopedia of Type Strains, Phase IV (KMG-IV): sequencing the most valuable type-strain genomes for metagenomic binning, comparative biology and taxonomic classification.</title>
        <authorList>
            <person name="Goeker M."/>
        </authorList>
    </citation>
    <scope>NUCLEOTIDE SEQUENCE [LARGE SCALE GENOMIC DNA]</scope>
    <source>
        <strain evidence="5 6">DSM 6462</strain>
    </source>
</reference>
<dbReference type="SUPFAM" id="SSF53955">
    <property type="entry name" value="Lysozyme-like"/>
    <property type="match status" value="1"/>
</dbReference>
<comment type="caution">
    <text evidence="5">The sequence shown here is derived from an EMBL/GenBank/DDBJ whole genome shotgun (WGS) entry which is preliminary data.</text>
</comment>
<evidence type="ECO:0000313" key="5">
    <source>
        <dbReference type="EMBL" id="PXW55802.1"/>
    </source>
</evidence>
<dbReference type="EMBL" id="QJJK01000009">
    <property type="protein sequence ID" value="PXW55802.1"/>
    <property type="molecule type" value="Genomic_DNA"/>
</dbReference>
<dbReference type="Gene3D" id="1.10.530.10">
    <property type="match status" value="1"/>
</dbReference>
<dbReference type="AlphaFoldDB" id="A0A2V3U1Y2"/>
<feature type="region of interest" description="Disordered" evidence="2">
    <location>
        <begin position="182"/>
        <end position="221"/>
    </location>
</feature>
<evidence type="ECO:0000259" key="4">
    <source>
        <dbReference type="Pfam" id="PF01464"/>
    </source>
</evidence>
<feature type="region of interest" description="Disordered" evidence="2">
    <location>
        <begin position="37"/>
        <end position="94"/>
    </location>
</feature>
<comment type="similarity">
    <text evidence="1">Belongs to the virb1 family.</text>
</comment>
<sequence>MKSAYRKSGMLLTVSLMATIGCISTASAQAERRALEIPPELQASAKAGGKVGKKDGKGEHRRKVQRTRATGASVAATPRAAETPSAAASPNAAVMQSATASTNTAASPSHISISPGPAAAVKIQTPVAAEVSAVQPKTPTTTAAPVGSVQRKTPRPLDLSSADLRKPVAASLIPVPPRSPVAKLLGETGDKTVASDGGADKGPESSVAVRAPQAPPVAAPAVSAPSRSLKVALAEPGTADIAGIGSMTDAGPAAGGVHALIARHAAANGVPVALATAVVRVESRFNPRARNGVNVGLTQISTATARGMGYQGPVQGLYDADTNLRYGIRYLAQAYRLAGGDTCRTVLKYQAGHRATSMTGAARAYCAKVKPHVSRR</sequence>
<feature type="signal peptide" evidence="3">
    <location>
        <begin position="1"/>
        <end position="28"/>
    </location>
</feature>
<feature type="domain" description="Transglycosylase SLT" evidence="4">
    <location>
        <begin position="261"/>
        <end position="357"/>
    </location>
</feature>
<evidence type="ECO:0000256" key="2">
    <source>
        <dbReference type="SAM" id="MobiDB-lite"/>
    </source>
</evidence>
<dbReference type="InterPro" id="IPR008258">
    <property type="entry name" value="Transglycosylase_SLT_dom_1"/>
</dbReference>
<keyword evidence="3" id="KW-0732">Signal</keyword>
<dbReference type="Pfam" id="PF01464">
    <property type="entry name" value="SLT"/>
    <property type="match status" value="1"/>
</dbReference>
<feature type="region of interest" description="Disordered" evidence="2">
    <location>
        <begin position="134"/>
        <end position="160"/>
    </location>
</feature>
<keyword evidence="6" id="KW-1185">Reference proteome</keyword>
<gene>
    <name evidence="5" type="ORF">C7450_109213</name>
</gene>